<name>A0A481Z2J2_9VIRU</name>
<accession>A0A481Z2J2</accession>
<organism evidence="1">
    <name type="scientific">Pithovirus LCPAC101</name>
    <dbReference type="NCBI Taxonomy" id="2506586"/>
    <lineage>
        <taxon>Viruses</taxon>
        <taxon>Pithoviruses</taxon>
    </lineage>
</organism>
<proteinExistence type="predicted"/>
<dbReference type="EMBL" id="MK500451">
    <property type="protein sequence ID" value="QBK89987.1"/>
    <property type="molecule type" value="Genomic_DNA"/>
</dbReference>
<gene>
    <name evidence="1" type="ORF">LCPAC101_02700</name>
</gene>
<reference evidence="1" key="1">
    <citation type="journal article" date="2019" name="MBio">
        <title>Virus Genomes from Deep Sea Sediments Expand the Ocean Megavirome and Support Independent Origins of Viral Gigantism.</title>
        <authorList>
            <person name="Backstrom D."/>
            <person name="Yutin N."/>
            <person name="Jorgensen S.L."/>
            <person name="Dharamshi J."/>
            <person name="Homa F."/>
            <person name="Zaremba-Niedwiedzka K."/>
            <person name="Spang A."/>
            <person name="Wolf Y.I."/>
            <person name="Koonin E.V."/>
            <person name="Ettema T.J."/>
        </authorList>
    </citation>
    <scope>NUCLEOTIDE SEQUENCE</scope>
</reference>
<protein>
    <submittedName>
        <fullName evidence="1">Uncharacterized protein</fullName>
    </submittedName>
</protein>
<sequence>MGNIGVWATSSLKQKTIYYEDIDAHDIKNDYISLLDDEFLKCDHIVKYTYHDDIKDECFSILNEVEQGKNTRKCIVHLHHNEIMAIQVTMNNSSQRTISVNTVTHVSDCLQGTSFGYKILNVQPLSTNGKL</sequence>
<evidence type="ECO:0000313" key="1">
    <source>
        <dbReference type="EMBL" id="QBK89987.1"/>
    </source>
</evidence>